<gene>
    <name evidence="1" type="ORF">RCC_08740</name>
</gene>
<protein>
    <submittedName>
        <fullName evidence="1">Uncharacterized protein</fullName>
    </submittedName>
</protein>
<name>A0A2D3V7Z1_9PEZI</name>
<dbReference type="GeneID" id="35603822"/>
<accession>A0A2D3V7Z1</accession>
<proteinExistence type="predicted"/>
<dbReference type="RefSeq" id="XP_023629754.1">
    <property type="nucleotide sequence ID" value="XM_023773986.1"/>
</dbReference>
<keyword evidence="2" id="KW-1185">Reference proteome</keyword>
<dbReference type="Proteomes" id="UP000225277">
    <property type="component" value="Unassembled WGS sequence"/>
</dbReference>
<evidence type="ECO:0000313" key="2">
    <source>
        <dbReference type="Proteomes" id="UP000225277"/>
    </source>
</evidence>
<sequence>MSTSAEIVNGIVTLSSGPSGKAASLVKLKIACDIDNAASYGVPTAIFANDARSIPTVFPNVLRLEVQLDFKHDNTSASSVDVRDFGNWIGEMVKLAKGLKFSFPCEIYVAVTDATHLYQDSNDNLVAVGEEADRSDQPVVVILGNRGRLVQVGQTS</sequence>
<reference evidence="1 2" key="1">
    <citation type="submission" date="2016-03" db="EMBL/GenBank/DDBJ databases">
        <authorList>
            <person name="Ploux O."/>
        </authorList>
    </citation>
    <scope>NUCLEOTIDE SEQUENCE [LARGE SCALE GENOMIC DNA]</scope>
    <source>
        <strain evidence="1 2">URUG2</strain>
    </source>
</reference>
<organism evidence="1 2">
    <name type="scientific">Ramularia collo-cygni</name>
    <dbReference type="NCBI Taxonomy" id="112498"/>
    <lineage>
        <taxon>Eukaryota</taxon>
        <taxon>Fungi</taxon>
        <taxon>Dikarya</taxon>
        <taxon>Ascomycota</taxon>
        <taxon>Pezizomycotina</taxon>
        <taxon>Dothideomycetes</taxon>
        <taxon>Dothideomycetidae</taxon>
        <taxon>Mycosphaerellales</taxon>
        <taxon>Mycosphaerellaceae</taxon>
        <taxon>Ramularia</taxon>
    </lineage>
</organism>
<evidence type="ECO:0000313" key="1">
    <source>
        <dbReference type="EMBL" id="CZT23030.1"/>
    </source>
</evidence>
<dbReference type="EMBL" id="FJUY01000015">
    <property type="protein sequence ID" value="CZT23030.1"/>
    <property type="molecule type" value="Genomic_DNA"/>
</dbReference>
<dbReference type="AlphaFoldDB" id="A0A2D3V7Z1"/>